<dbReference type="EMBL" id="QDGZ01000003">
    <property type="protein sequence ID" value="PVG83265.1"/>
    <property type="molecule type" value="Genomic_DNA"/>
</dbReference>
<sequence length="187" mass="20094">MLIVGCGGESDRATSTTDTATTVAPSNLDRYLLQADEVPGLEPMSSPQTVSGEPFDLPTGGAERLRRSGYISTTYQPAEGHRSGGVSSVLLFETEARARNWMAYETSDEAIQHQIPGAKIERFQVPDVPGAQGWTGPDLHGNAIGHVYWTQGRCMMLIGLEVEGPRVERLSAGVKAIYERTGGTCPD</sequence>
<proteinExistence type="predicted"/>
<evidence type="ECO:0000256" key="1">
    <source>
        <dbReference type="SAM" id="MobiDB-lite"/>
    </source>
</evidence>
<feature type="region of interest" description="Disordered" evidence="1">
    <location>
        <begin position="41"/>
        <end position="62"/>
    </location>
</feature>
<evidence type="ECO:0000313" key="2">
    <source>
        <dbReference type="EMBL" id="PVG83265.1"/>
    </source>
</evidence>
<protein>
    <recommendedName>
        <fullName evidence="4">DUF3558 domain-containing protein</fullName>
    </recommendedName>
</protein>
<evidence type="ECO:0008006" key="4">
    <source>
        <dbReference type="Google" id="ProtNLM"/>
    </source>
</evidence>
<gene>
    <name evidence="2" type="ORF">DDE18_08175</name>
</gene>
<accession>A0A2T8FC37</accession>
<dbReference type="Proteomes" id="UP000246018">
    <property type="component" value="Unassembled WGS sequence"/>
</dbReference>
<comment type="caution">
    <text evidence="2">The sequence shown here is derived from an EMBL/GenBank/DDBJ whole genome shotgun (WGS) entry which is preliminary data.</text>
</comment>
<dbReference type="OrthoDB" id="3782981at2"/>
<keyword evidence="3" id="KW-1185">Reference proteome</keyword>
<dbReference type="AlphaFoldDB" id="A0A2T8FC37"/>
<dbReference type="RefSeq" id="WP_116571744.1">
    <property type="nucleotide sequence ID" value="NZ_QDGZ01000003.1"/>
</dbReference>
<reference evidence="2 3" key="1">
    <citation type="submission" date="2018-04" db="EMBL/GenBank/DDBJ databases">
        <title>Genome of Nocardioides gansuensis WSJ-1.</title>
        <authorList>
            <person name="Wu S."/>
            <person name="Wang G."/>
        </authorList>
    </citation>
    <scope>NUCLEOTIDE SEQUENCE [LARGE SCALE GENOMIC DNA]</scope>
    <source>
        <strain evidence="2 3">WSJ-1</strain>
    </source>
</reference>
<name>A0A2T8FC37_9ACTN</name>
<organism evidence="2 3">
    <name type="scientific">Nocardioides gansuensis</name>
    <dbReference type="NCBI Taxonomy" id="2138300"/>
    <lineage>
        <taxon>Bacteria</taxon>
        <taxon>Bacillati</taxon>
        <taxon>Actinomycetota</taxon>
        <taxon>Actinomycetes</taxon>
        <taxon>Propionibacteriales</taxon>
        <taxon>Nocardioidaceae</taxon>
        <taxon>Nocardioides</taxon>
    </lineage>
</organism>
<evidence type="ECO:0000313" key="3">
    <source>
        <dbReference type="Proteomes" id="UP000246018"/>
    </source>
</evidence>